<dbReference type="SUPFAM" id="SSF53756">
    <property type="entry name" value="UDP-Glycosyltransferase/glycogen phosphorylase"/>
    <property type="match status" value="1"/>
</dbReference>
<accession>A0A2K4ZG79</accession>
<keyword evidence="5" id="KW-1185">Reference proteome</keyword>
<dbReference type="RefSeq" id="WP_103239570.1">
    <property type="nucleotide sequence ID" value="NZ_JANJZD010000001.1"/>
</dbReference>
<evidence type="ECO:0000313" key="5">
    <source>
        <dbReference type="Proteomes" id="UP000236311"/>
    </source>
</evidence>
<dbReference type="Pfam" id="PF13439">
    <property type="entry name" value="Glyco_transf_4"/>
    <property type="match status" value="1"/>
</dbReference>
<evidence type="ECO:0000259" key="2">
    <source>
        <dbReference type="Pfam" id="PF00534"/>
    </source>
</evidence>
<dbReference type="OrthoDB" id="9762705at2"/>
<keyword evidence="1" id="KW-0812">Transmembrane</keyword>
<dbReference type="Gene3D" id="3.40.50.2000">
    <property type="entry name" value="Glycogen Phosphorylase B"/>
    <property type="match status" value="2"/>
</dbReference>
<dbReference type="PANTHER" id="PTHR12526">
    <property type="entry name" value="GLYCOSYLTRANSFERASE"/>
    <property type="match status" value="1"/>
</dbReference>
<dbReference type="Proteomes" id="UP000236311">
    <property type="component" value="Unassembled WGS sequence"/>
</dbReference>
<evidence type="ECO:0000256" key="1">
    <source>
        <dbReference type="SAM" id="Phobius"/>
    </source>
</evidence>
<feature type="domain" description="Glycosyltransferase subfamily 4-like N-terminal" evidence="3">
    <location>
        <begin position="22"/>
        <end position="184"/>
    </location>
</feature>
<dbReference type="InterPro" id="IPR028098">
    <property type="entry name" value="Glyco_trans_4-like_N"/>
</dbReference>
<dbReference type="AlphaFoldDB" id="A0A2K4ZG79"/>
<keyword evidence="4" id="KW-0328">Glycosyltransferase</keyword>
<keyword evidence="1" id="KW-1133">Transmembrane helix</keyword>
<keyword evidence="1" id="KW-0472">Membrane</keyword>
<sequence>MDIKQNSRKKILFIIWSYTYGGGAETLLTMIVNHLNPEKYDISIIEYEHSDLKSEPVNSNIHVLPPIEKVETPDHQKKGYQAYYTPEVLTARYIKGDYDLYVSFNYQIPTFLLPAETKNIAWIHTDIYDLALENAERERKLQGKAFQKVKKIVAISDFTKKSLVELFPEHREKVIKIYNGIDLDNVRKQAMEDTIEKLDNNAIISVARLDKNKNPLRLLCIFKKVYQIRPDVRLYYLGDGKLRKELEMEITKEGLDGVVKLLGYVDNPYPIIKQASVLCLFSESEGFPMSVMEALALGIPFVSTNVGGCDVLTNGARCGRIIHTDSEAVEAILELMGADCKKLRNECRKSVERFSIDTYISQIEKLFDTVMEEEPTEGTFAD</sequence>
<dbReference type="PANTHER" id="PTHR12526:SF630">
    <property type="entry name" value="GLYCOSYLTRANSFERASE"/>
    <property type="match status" value="1"/>
</dbReference>
<feature type="domain" description="Glycosyl transferase family 1" evidence="2">
    <location>
        <begin position="190"/>
        <end position="350"/>
    </location>
</feature>
<proteinExistence type="predicted"/>
<gene>
    <name evidence="4" type="primary">pglJ</name>
    <name evidence="4" type="ORF">AMURIS_02185</name>
</gene>
<keyword evidence="4" id="KW-0808">Transferase</keyword>
<dbReference type="EMBL" id="OFSM01000010">
    <property type="protein sequence ID" value="SOY29464.1"/>
    <property type="molecule type" value="Genomic_DNA"/>
</dbReference>
<evidence type="ECO:0000313" key="4">
    <source>
        <dbReference type="EMBL" id="SOY29464.1"/>
    </source>
</evidence>
<protein>
    <submittedName>
        <fullName evidence="4">N-acetylgalactosamine-N, N'-diacetylbacillosaminyl-diphospho-undecaprenol 4-alpha-N-acetylgalactosaminyltransferase</fullName>
        <ecNumber evidence="4">2.4.1.291</ecNumber>
    </submittedName>
</protein>
<dbReference type="InterPro" id="IPR001296">
    <property type="entry name" value="Glyco_trans_1"/>
</dbReference>
<dbReference type="EC" id="2.4.1.291" evidence="4"/>
<organism evidence="4 5">
    <name type="scientific">Acetatifactor muris</name>
    <dbReference type="NCBI Taxonomy" id="879566"/>
    <lineage>
        <taxon>Bacteria</taxon>
        <taxon>Bacillati</taxon>
        <taxon>Bacillota</taxon>
        <taxon>Clostridia</taxon>
        <taxon>Lachnospirales</taxon>
        <taxon>Lachnospiraceae</taxon>
        <taxon>Acetatifactor</taxon>
    </lineage>
</organism>
<feature type="transmembrane region" description="Helical" evidence="1">
    <location>
        <begin position="12"/>
        <end position="32"/>
    </location>
</feature>
<dbReference type="CDD" id="cd03811">
    <property type="entry name" value="GT4_GT28_WabH-like"/>
    <property type="match status" value="1"/>
</dbReference>
<name>A0A2K4ZG79_9FIRM</name>
<evidence type="ECO:0000259" key="3">
    <source>
        <dbReference type="Pfam" id="PF13439"/>
    </source>
</evidence>
<dbReference type="GO" id="GO:0016757">
    <property type="term" value="F:glycosyltransferase activity"/>
    <property type="evidence" value="ECO:0007669"/>
    <property type="project" value="UniProtKB-KW"/>
</dbReference>
<reference evidence="4 5" key="1">
    <citation type="submission" date="2018-01" db="EMBL/GenBank/DDBJ databases">
        <authorList>
            <person name="Gaut B.S."/>
            <person name="Morton B.R."/>
            <person name="Clegg M.T."/>
            <person name="Duvall M.R."/>
        </authorList>
    </citation>
    <scope>NUCLEOTIDE SEQUENCE [LARGE SCALE GENOMIC DNA]</scope>
    <source>
        <strain evidence="4">GP69</strain>
    </source>
</reference>
<dbReference type="Pfam" id="PF00534">
    <property type="entry name" value="Glycos_transf_1"/>
    <property type="match status" value="1"/>
</dbReference>